<name>A0AAE0INY1_9PEZI</name>
<feature type="region of interest" description="Disordered" evidence="1">
    <location>
        <begin position="155"/>
        <end position="176"/>
    </location>
</feature>
<keyword evidence="4" id="KW-1185">Reference proteome</keyword>
<accession>A0AAE0INY1</accession>
<evidence type="ECO:0000256" key="1">
    <source>
        <dbReference type="SAM" id="MobiDB-lite"/>
    </source>
</evidence>
<protein>
    <submittedName>
        <fullName evidence="3">Uncharacterized protein</fullName>
    </submittedName>
</protein>
<keyword evidence="2" id="KW-1133">Transmembrane helix</keyword>
<reference evidence="3" key="1">
    <citation type="journal article" date="2023" name="Mol. Phylogenet. Evol.">
        <title>Genome-scale phylogeny and comparative genomics of the fungal order Sordariales.</title>
        <authorList>
            <person name="Hensen N."/>
            <person name="Bonometti L."/>
            <person name="Westerberg I."/>
            <person name="Brannstrom I.O."/>
            <person name="Guillou S."/>
            <person name="Cros-Aarteil S."/>
            <person name="Calhoun S."/>
            <person name="Haridas S."/>
            <person name="Kuo A."/>
            <person name="Mondo S."/>
            <person name="Pangilinan J."/>
            <person name="Riley R."/>
            <person name="LaButti K."/>
            <person name="Andreopoulos B."/>
            <person name="Lipzen A."/>
            <person name="Chen C."/>
            <person name="Yan M."/>
            <person name="Daum C."/>
            <person name="Ng V."/>
            <person name="Clum A."/>
            <person name="Steindorff A."/>
            <person name="Ohm R.A."/>
            <person name="Martin F."/>
            <person name="Silar P."/>
            <person name="Natvig D.O."/>
            <person name="Lalanne C."/>
            <person name="Gautier V."/>
            <person name="Ament-Velasquez S.L."/>
            <person name="Kruys A."/>
            <person name="Hutchinson M.I."/>
            <person name="Powell A.J."/>
            <person name="Barry K."/>
            <person name="Miller A.N."/>
            <person name="Grigoriev I.V."/>
            <person name="Debuchy R."/>
            <person name="Gladieux P."/>
            <person name="Hiltunen Thoren M."/>
            <person name="Johannesson H."/>
        </authorList>
    </citation>
    <scope>NUCLEOTIDE SEQUENCE</scope>
    <source>
        <strain evidence="3">SMH4131-1</strain>
    </source>
</reference>
<dbReference type="AlphaFoldDB" id="A0AAE0INY1"/>
<dbReference type="Proteomes" id="UP001286456">
    <property type="component" value="Unassembled WGS sequence"/>
</dbReference>
<organism evidence="3 4">
    <name type="scientific">Cercophora scortea</name>
    <dbReference type="NCBI Taxonomy" id="314031"/>
    <lineage>
        <taxon>Eukaryota</taxon>
        <taxon>Fungi</taxon>
        <taxon>Dikarya</taxon>
        <taxon>Ascomycota</taxon>
        <taxon>Pezizomycotina</taxon>
        <taxon>Sordariomycetes</taxon>
        <taxon>Sordariomycetidae</taxon>
        <taxon>Sordariales</taxon>
        <taxon>Lasiosphaeriaceae</taxon>
        <taxon>Cercophora</taxon>
    </lineage>
</organism>
<keyword evidence="2" id="KW-0472">Membrane</keyword>
<evidence type="ECO:0000313" key="4">
    <source>
        <dbReference type="Proteomes" id="UP001286456"/>
    </source>
</evidence>
<keyword evidence="2" id="KW-0812">Transmembrane</keyword>
<dbReference type="EMBL" id="JAUEPO010000003">
    <property type="protein sequence ID" value="KAK3328365.1"/>
    <property type="molecule type" value="Genomic_DNA"/>
</dbReference>
<gene>
    <name evidence="3" type="ORF">B0T19DRAFT_188745</name>
</gene>
<sequence length="176" mass="19666">MHCSAAVKLGGPLVDCSCVLLGLALFGFLQVRWWGMSDSIGRMGTVMPRLAIKKITKANQLERWAQMRCRVGDLHLGSMSVLLTRYFRYVSCVSMRYGYVRSNSQRYNGQLALGGSVRCGAPVNGCRLRFALLCMVPRCVAVSFDGTKNVGLKIGQERRAGDKTRRNRTEPDEKQR</sequence>
<evidence type="ECO:0000256" key="2">
    <source>
        <dbReference type="SAM" id="Phobius"/>
    </source>
</evidence>
<feature type="transmembrane region" description="Helical" evidence="2">
    <location>
        <begin position="12"/>
        <end position="34"/>
    </location>
</feature>
<evidence type="ECO:0000313" key="3">
    <source>
        <dbReference type="EMBL" id="KAK3328365.1"/>
    </source>
</evidence>
<proteinExistence type="predicted"/>
<reference evidence="3" key="2">
    <citation type="submission" date="2023-06" db="EMBL/GenBank/DDBJ databases">
        <authorList>
            <consortium name="Lawrence Berkeley National Laboratory"/>
            <person name="Haridas S."/>
            <person name="Hensen N."/>
            <person name="Bonometti L."/>
            <person name="Westerberg I."/>
            <person name="Brannstrom I.O."/>
            <person name="Guillou S."/>
            <person name="Cros-Aarteil S."/>
            <person name="Calhoun S."/>
            <person name="Kuo A."/>
            <person name="Mondo S."/>
            <person name="Pangilinan J."/>
            <person name="Riley R."/>
            <person name="Labutti K."/>
            <person name="Andreopoulos B."/>
            <person name="Lipzen A."/>
            <person name="Chen C."/>
            <person name="Yanf M."/>
            <person name="Daum C."/>
            <person name="Ng V."/>
            <person name="Clum A."/>
            <person name="Steindorff A."/>
            <person name="Ohm R."/>
            <person name="Martin F."/>
            <person name="Silar P."/>
            <person name="Natvig D."/>
            <person name="Lalanne C."/>
            <person name="Gautier V."/>
            <person name="Ament-Velasquez S.L."/>
            <person name="Kruys A."/>
            <person name="Hutchinson M.I."/>
            <person name="Powell A.J."/>
            <person name="Barry K."/>
            <person name="Miller A.N."/>
            <person name="Grigoriev I.V."/>
            <person name="Debuchy R."/>
            <person name="Gladieux P."/>
            <person name="Thoren M.H."/>
            <person name="Johannesson H."/>
        </authorList>
    </citation>
    <scope>NUCLEOTIDE SEQUENCE</scope>
    <source>
        <strain evidence="3">SMH4131-1</strain>
    </source>
</reference>
<comment type="caution">
    <text evidence="3">The sequence shown here is derived from an EMBL/GenBank/DDBJ whole genome shotgun (WGS) entry which is preliminary data.</text>
</comment>